<evidence type="ECO:0000256" key="1">
    <source>
        <dbReference type="ARBA" id="ARBA00004141"/>
    </source>
</evidence>
<dbReference type="InterPro" id="IPR050578">
    <property type="entry name" value="MARVEL-CKLF_proteins"/>
</dbReference>
<protein>
    <recommendedName>
        <fullName evidence="8">MARVEL domain-containing protein</fullName>
    </recommendedName>
</protein>
<dbReference type="OrthoDB" id="5988791at2759"/>
<dbReference type="Pfam" id="PF01284">
    <property type="entry name" value="MARVEL"/>
    <property type="match status" value="1"/>
</dbReference>
<sequence length="727" mass="81171">MEGHGESPAELPVKQETQVRGPPGQPVIAPGQPIMAPTPGQPIMYQMPPGQQPVFVQVPAGQPATTPDGQPIQYYYVQQPVQPGQPAQPVQPPYFQSQPGQPVSSQPQAKQGLDLTIDTNYLKSPLCFIKIAEFVVLLGAWASIVKYSEDLTYPDADDKVNFFKGITIFCWVMVIIYMIIHIFRAPKHCSCGPESRFTMTSLIFYFIMFALLLACTGNLVSRAVEFGKVLKTSPKIYRPFVTSLGAALAFGFLSCIAFAVDMVLQYKLFQTQRAQETPTEQAQESPQRQVWDINKEYLQSPYFYVKLAEMSLLFAAWVCVLTFFDMDFFKNVNTTYEEPQAEFFRGITIFSWVMTALVTLTFVMSFDKLCARSSRWTLTALIIGFFLFSLLIACCGNLTPRVVDLGKVYKNLLKKDKSSVLALLVGLGFGFLSCVAFGVDMVLHYKLFQTQRALETPTEQAQGPHERRAWDINKDFLNAATFKVKLAEIMLLFAAWVSIVVYFDMGSFKTTTPAEDSNADFFKGVTIFSWVMAVLSILTFTLSFDKLCGLSSRWTLMTLCVYFLVVILLIACSGNLTKDFIESAKTFKHVSTKYRSNIVALMIAVPLGYISSIIVFVDIILMFKLYQHQRAQETGPLEQSGVVQHPAVVIVPQGTKQVPYQPAAYPGQQPVQYPGQQPVQYPGQQPVQYPGQQPVQYPGQQPVQYPGQHPVMAGVPAPAYNFQAQSG</sequence>
<name>A0A2B4R970_STYPI</name>
<feature type="transmembrane region" description="Helical" evidence="7">
    <location>
        <begin position="378"/>
        <end position="399"/>
    </location>
</feature>
<evidence type="ECO:0000259" key="8">
    <source>
        <dbReference type="PROSITE" id="PS51225"/>
    </source>
</evidence>
<dbReference type="InterPro" id="IPR008253">
    <property type="entry name" value="Marvel"/>
</dbReference>
<evidence type="ECO:0000313" key="10">
    <source>
        <dbReference type="Proteomes" id="UP000225706"/>
    </source>
</evidence>
<evidence type="ECO:0000256" key="2">
    <source>
        <dbReference type="ARBA" id="ARBA00022692"/>
    </source>
</evidence>
<keyword evidence="2 5" id="KW-0812">Transmembrane</keyword>
<keyword evidence="3 7" id="KW-1133">Transmembrane helix</keyword>
<feature type="region of interest" description="Disordered" evidence="6">
    <location>
        <begin position="1"/>
        <end position="49"/>
    </location>
</feature>
<feature type="transmembrane region" description="Helical" evidence="7">
    <location>
        <begin position="419"/>
        <end position="443"/>
    </location>
</feature>
<feature type="transmembrane region" description="Helical" evidence="7">
    <location>
        <begin position="597"/>
        <end position="623"/>
    </location>
</feature>
<dbReference type="PANTHER" id="PTHR22776:SF49">
    <property type="entry name" value="MARVEL DOMAIN-CONTAINING PROTEIN"/>
    <property type="match status" value="1"/>
</dbReference>
<keyword evidence="10" id="KW-1185">Reference proteome</keyword>
<feature type="transmembrane region" description="Helical" evidence="7">
    <location>
        <begin position="344"/>
        <end position="366"/>
    </location>
</feature>
<dbReference type="GO" id="GO:0016020">
    <property type="term" value="C:membrane"/>
    <property type="evidence" value="ECO:0007669"/>
    <property type="project" value="UniProtKB-SubCell"/>
</dbReference>
<feature type="region of interest" description="Disordered" evidence="6">
    <location>
        <begin position="83"/>
        <end position="108"/>
    </location>
</feature>
<keyword evidence="4 5" id="KW-0472">Membrane</keyword>
<dbReference type="Proteomes" id="UP000225706">
    <property type="component" value="Unassembled WGS sequence"/>
</dbReference>
<feature type="transmembrane region" description="Helical" evidence="7">
    <location>
        <begin position="486"/>
        <end position="505"/>
    </location>
</feature>
<evidence type="ECO:0000256" key="5">
    <source>
        <dbReference type="PROSITE-ProRule" id="PRU00581"/>
    </source>
</evidence>
<dbReference type="PROSITE" id="PS51225">
    <property type="entry name" value="MARVEL"/>
    <property type="match status" value="1"/>
</dbReference>
<proteinExistence type="predicted"/>
<evidence type="ECO:0000256" key="6">
    <source>
        <dbReference type="SAM" id="MobiDB-lite"/>
    </source>
</evidence>
<evidence type="ECO:0000256" key="7">
    <source>
        <dbReference type="SAM" id="Phobius"/>
    </source>
</evidence>
<feature type="transmembrane region" description="Helical" evidence="7">
    <location>
        <begin position="525"/>
        <end position="544"/>
    </location>
</feature>
<accession>A0A2B4R970</accession>
<gene>
    <name evidence="9" type="ORF">AWC38_SpisGene22566</name>
</gene>
<feature type="transmembrane region" description="Helical" evidence="7">
    <location>
        <begin position="303"/>
        <end position="324"/>
    </location>
</feature>
<feature type="transmembrane region" description="Helical" evidence="7">
    <location>
        <begin position="556"/>
        <end position="577"/>
    </location>
</feature>
<evidence type="ECO:0000313" key="9">
    <source>
        <dbReference type="EMBL" id="PFX13353.1"/>
    </source>
</evidence>
<dbReference type="PANTHER" id="PTHR22776">
    <property type="entry name" value="MARVEL-CONTAINING POTENTIAL LIPID RAFT-ASSOCIATED PROTEIN"/>
    <property type="match status" value="1"/>
</dbReference>
<evidence type="ECO:0000256" key="4">
    <source>
        <dbReference type="ARBA" id="ARBA00023136"/>
    </source>
</evidence>
<feature type="domain" description="MARVEL" evidence="8">
    <location>
        <begin position="121"/>
        <end position="270"/>
    </location>
</feature>
<organism evidence="9 10">
    <name type="scientific">Stylophora pistillata</name>
    <name type="common">Smooth cauliflower coral</name>
    <dbReference type="NCBI Taxonomy" id="50429"/>
    <lineage>
        <taxon>Eukaryota</taxon>
        <taxon>Metazoa</taxon>
        <taxon>Cnidaria</taxon>
        <taxon>Anthozoa</taxon>
        <taxon>Hexacorallia</taxon>
        <taxon>Scleractinia</taxon>
        <taxon>Astrocoeniina</taxon>
        <taxon>Pocilloporidae</taxon>
        <taxon>Stylophora</taxon>
    </lineage>
</organism>
<dbReference type="AlphaFoldDB" id="A0A2B4R970"/>
<feature type="transmembrane region" description="Helical" evidence="7">
    <location>
        <begin position="165"/>
        <end position="185"/>
    </location>
</feature>
<feature type="transmembrane region" description="Helical" evidence="7">
    <location>
        <begin position="197"/>
        <end position="220"/>
    </location>
</feature>
<evidence type="ECO:0000256" key="3">
    <source>
        <dbReference type="ARBA" id="ARBA00022989"/>
    </source>
</evidence>
<dbReference type="EMBL" id="LSMT01001000">
    <property type="protein sequence ID" value="PFX13353.1"/>
    <property type="molecule type" value="Genomic_DNA"/>
</dbReference>
<reference evidence="10" key="1">
    <citation type="journal article" date="2017" name="bioRxiv">
        <title>Comparative analysis of the genomes of Stylophora pistillata and Acropora digitifera provides evidence for extensive differences between species of corals.</title>
        <authorList>
            <person name="Voolstra C.R."/>
            <person name="Li Y."/>
            <person name="Liew Y.J."/>
            <person name="Baumgarten S."/>
            <person name="Zoccola D."/>
            <person name="Flot J.-F."/>
            <person name="Tambutte S."/>
            <person name="Allemand D."/>
            <person name="Aranda M."/>
        </authorList>
    </citation>
    <scope>NUCLEOTIDE SEQUENCE [LARGE SCALE GENOMIC DNA]</scope>
</reference>
<feature type="transmembrane region" description="Helical" evidence="7">
    <location>
        <begin position="240"/>
        <end position="264"/>
    </location>
</feature>
<comment type="caution">
    <text evidence="9">The sequence shown here is derived from an EMBL/GenBank/DDBJ whole genome shotgun (WGS) entry which is preliminary data.</text>
</comment>
<comment type="subcellular location">
    <subcellularLocation>
        <location evidence="1">Membrane</location>
        <topology evidence="1">Multi-pass membrane protein</topology>
    </subcellularLocation>
</comment>